<keyword evidence="2" id="KW-1185">Reference proteome</keyword>
<dbReference type="Proteomes" id="UP001262835">
    <property type="component" value="Unassembled WGS sequence"/>
</dbReference>
<protein>
    <submittedName>
        <fullName evidence="1">Uncharacterized protein</fullName>
    </submittedName>
</protein>
<comment type="caution">
    <text evidence="1">The sequence shown here is derived from an EMBL/GenBank/DDBJ whole genome shotgun (WGS) entry which is preliminary data.</text>
</comment>
<proteinExistence type="predicted"/>
<accession>A0ABU3GLY7</accession>
<evidence type="ECO:0000313" key="2">
    <source>
        <dbReference type="Proteomes" id="UP001262835"/>
    </source>
</evidence>
<evidence type="ECO:0000313" key="1">
    <source>
        <dbReference type="EMBL" id="MDT3331380.1"/>
    </source>
</evidence>
<organism evidence="1 2">
    <name type="scientific">Microbacterium aquilitoris</name>
    <dbReference type="NCBI Taxonomy" id="3067307"/>
    <lineage>
        <taxon>Bacteria</taxon>
        <taxon>Bacillati</taxon>
        <taxon>Actinomycetota</taxon>
        <taxon>Actinomycetes</taxon>
        <taxon>Micrococcales</taxon>
        <taxon>Microbacteriaceae</taxon>
        <taxon>Microbacterium</taxon>
    </lineage>
</organism>
<dbReference type="RefSeq" id="WP_311870365.1">
    <property type="nucleotide sequence ID" value="NZ_JAUZVT010000002.1"/>
</dbReference>
<name>A0ABU3GLY7_9MICO</name>
<gene>
    <name evidence="1" type="ORF">Q9S78_11940</name>
</gene>
<dbReference type="EMBL" id="JAUZVT010000002">
    <property type="protein sequence ID" value="MDT3331380.1"/>
    <property type="molecule type" value="Genomic_DNA"/>
</dbReference>
<reference evidence="1 2" key="1">
    <citation type="submission" date="2023-08" db="EMBL/GenBank/DDBJ databases">
        <title>Microbacterium aquilitoris sp. nov. and Microbacterium gwkjibeachense sp. nov., isolated from beach.</title>
        <authorList>
            <person name="Lee S.D."/>
            <person name="Yang H."/>
            <person name="Kim I."/>
        </authorList>
    </citation>
    <scope>NUCLEOTIDE SEQUENCE [LARGE SCALE GENOMIC DNA]</scope>
    <source>
        <strain evidence="1 2">KSW-18</strain>
    </source>
</reference>
<sequence length="80" mass="9047">MTTNHMVLNREIVATVDFQRQRNEWTLAFDLGEWVVQAIARGDLGTEIEFELADLQSIVDQISIHARAWFASLREGGGTT</sequence>